<protein>
    <submittedName>
        <fullName evidence="1">CRISPR-associated protein Csx16</fullName>
    </submittedName>
</protein>
<name>A0A2M8S394_9PAST</name>
<organism evidence="1 2">
    <name type="scientific">Conservatibacter flavescens</name>
    <dbReference type="NCBI Taxonomy" id="28161"/>
    <lineage>
        <taxon>Bacteria</taxon>
        <taxon>Pseudomonadati</taxon>
        <taxon>Pseudomonadota</taxon>
        <taxon>Gammaproteobacteria</taxon>
        <taxon>Pasteurellales</taxon>
        <taxon>Pasteurellaceae</taxon>
        <taxon>Conservatibacter</taxon>
    </lineage>
</organism>
<evidence type="ECO:0000313" key="1">
    <source>
        <dbReference type="EMBL" id="PJG85620.1"/>
    </source>
</evidence>
<proteinExistence type="predicted"/>
<sequence>MTVWFISRHQGAIDWIKQQEIHIDRFEQHLDTNQIQAGDTVIGTLPIHLAAEVCSKGAMFYFLSLNVHFEQRGTELSAEQLTAQGCQLQPYAIQKL</sequence>
<evidence type="ECO:0000313" key="2">
    <source>
        <dbReference type="Proteomes" id="UP000229329"/>
    </source>
</evidence>
<reference evidence="1 2" key="1">
    <citation type="submission" date="2017-11" db="EMBL/GenBank/DDBJ databases">
        <title>Reclassification of Bisgaard taxon 7 as Conservatibacter flavescens gen. nov., sp. nov.</title>
        <authorList>
            <person name="Christensen H."/>
        </authorList>
    </citation>
    <scope>NUCLEOTIDE SEQUENCE [LARGE SCALE GENOMIC DNA]</scope>
    <source>
        <strain evidence="1 2">7_4</strain>
    </source>
</reference>
<accession>A0A2M8S394</accession>
<gene>
    <name evidence="1" type="primary">csx16</name>
    <name evidence="1" type="ORF">CVP05_05505</name>
</gene>
<dbReference type="NCBIfam" id="TIGR02620">
    <property type="entry name" value="cas_VVA1548"/>
    <property type="match status" value="1"/>
</dbReference>
<dbReference type="Pfam" id="PF09652">
    <property type="entry name" value="Cas_VVA1548"/>
    <property type="match status" value="1"/>
</dbReference>
<dbReference type="AlphaFoldDB" id="A0A2M8S394"/>
<dbReference type="RefSeq" id="WP_100288576.1">
    <property type="nucleotide sequence ID" value="NZ_PHHA01000009.1"/>
</dbReference>
<dbReference type="Proteomes" id="UP000229329">
    <property type="component" value="Unassembled WGS sequence"/>
</dbReference>
<keyword evidence="2" id="KW-1185">Reference proteome</keyword>
<dbReference type="OrthoDB" id="8548152at2"/>
<dbReference type="EMBL" id="PHHA01000009">
    <property type="protein sequence ID" value="PJG85620.1"/>
    <property type="molecule type" value="Genomic_DNA"/>
</dbReference>
<comment type="caution">
    <text evidence="1">The sequence shown here is derived from an EMBL/GenBank/DDBJ whole genome shotgun (WGS) entry which is preliminary data.</text>
</comment>
<dbReference type="InterPro" id="IPR013443">
    <property type="entry name" value="CRISPR-assoc_prot_Csx16"/>
</dbReference>